<proteinExistence type="predicted"/>
<protein>
    <submittedName>
        <fullName evidence="2">Uncharacterized protein</fullName>
    </submittedName>
</protein>
<accession>A0A5E4M508</accession>
<keyword evidence="3" id="KW-1185">Reference proteome</keyword>
<gene>
    <name evidence="2" type="ORF">CINCED_3A010443</name>
</gene>
<dbReference type="Proteomes" id="UP000325440">
    <property type="component" value="Unassembled WGS sequence"/>
</dbReference>
<evidence type="ECO:0000256" key="1">
    <source>
        <dbReference type="SAM" id="MobiDB-lite"/>
    </source>
</evidence>
<name>A0A5E4M508_9HEMI</name>
<reference evidence="2 3" key="1">
    <citation type="submission" date="2019-08" db="EMBL/GenBank/DDBJ databases">
        <authorList>
            <person name="Alioto T."/>
            <person name="Alioto T."/>
            <person name="Gomez Garrido J."/>
        </authorList>
    </citation>
    <scope>NUCLEOTIDE SEQUENCE [LARGE SCALE GENOMIC DNA]</scope>
</reference>
<dbReference type="AlphaFoldDB" id="A0A5E4M508"/>
<feature type="region of interest" description="Disordered" evidence="1">
    <location>
        <begin position="1"/>
        <end position="24"/>
    </location>
</feature>
<organism evidence="2 3">
    <name type="scientific">Cinara cedri</name>
    <dbReference type="NCBI Taxonomy" id="506608"/>
    <lineage>
        <taxon>Eukaryota</taxon>
        <taxon>Metazoa</taxon>
        <taxon>Ecdysozoa</taxon>
        <taxon>Arthropoda</taxon>
        <taxon>Hexapoda</taxon>
        <taxon>Insecta</taxon>
        <taxon>Pterygota</taxon>
        <taxon>Neoptera</taxon>
        <taxon>Paraneoptera</taxon>
        <taxon>Hemiptera</taxon>
        <taxon>Sternorrhyncha</taxon>
        <taxon>Aphidomorpha</taxon>
        <taxon>Aphidoidea</taxon>
        <taxon>Aphididae</taxon>
        <taxon>Lachninae</taxon>
        <taxon>Cinara</taxon>
    </lineage>
</organism>
<evidence type="ECO:0000313" key="3">
    <source>
        <dbReference type="Proteomes" id="UP000325440"/>
    </source>
</evidence>
<evidence type="ECO:0000313" key="2">
    <source>
        <dbReference type="EMBL" id="VVC24941.1"/>
    </source>
</evidence>
<sequence>MAGSSNTKDKTSHTYEQQQSDKNDSTLVDILTALNKITKSIESVKLRLDRLESSQPKTNNKI</sequence>
<feature type="compositionally biased region" description="Basic and acidic residues" evidence="1">
    <location>
        <begin position="7"/>
        <end position="24"/>
    </location>
</feature>
<dbReference type="EMBL" id="CABPRJ010000007">
    <property type="protein sequence ID" value="VVC24941.1"/>
    <property type="molecule type" value="Genomic_DNA"/>
</dbReference>